<organism evidence="3 4">
    <name type="scientific">Segnochrobactrum spirostomi</name>
    <dbReference type="NCBI Taxonomy" id="2608987"/>
    <lineage>
        <taxon>Bacteria</taxon>
        <taxon>Pseudomonadati</taxon>
        <taxon>Pseudomonadota</taxon>
        <taxon>Alphaproteobacteria</taxon>
        <taxon>Hyphomicrobiales</taxon>
        <taxon>Segnochrobactraceae</taxon>
        <taxon>Segnochrobactrum</taxon>
    </lineage>
</organism>
<accession>A0A6A7Y1I5</accession>
<dbReference type="Gene3D" id="2.40.50.140">
    <property type="entry name" value="Nucleic acid-binding proteins"/>
    <property type="match status" value="1"/>
</dbReference>
<sequence length="190" mass="20274">MDAPLQIAFRHTAPSEALETLIRARAEKLGRYHPHIIAGRVVVEIPHRSAASARPPVALAVEIDVPGRTLVARDEGIVHQAKADQTALVNRVFAAIERRLASDAALKRGAIKTSEAAGETGRISRLFPAQSYGFIEIKEGPDLYFTRNAVQSGSFDTLAEGSLVEITRATTEGPMGPQASSVRPFGAVAA</sequence>
<dbReference type="EMBL" id="VWNA01000001">
    <property type="protein sequence ID" value="MQT12803.1"/>
    <property type="molecule type" value="Genomic_DNA"/>
</dbReference>
<dbReference type="GO" id="GO:0003676">
    <property type="term" value="F:nucleic acid binding"/>
    <property type="evidence" value="ECO:0007669"/>
    <property type="project" value="InterPro"/>
</dbReference>
<evidence type="ECO:0000313" key="4">
    <source>
        <dbReference type="Proteomes" id="UP000332515"/>
    </source>
</evidence>
<feature type="region of interest" description="Disordered" evidence="1">
    <location>
        <begin position="171"/>
        <end position="190"/>
    </location>
</feature>
<dbReference type="Pfam" id="PF02482">
    <property type="entry name" value="Ribosomal_S30AE"/>
    <property type="match status" value="1"/>
</dbReference>
<reference evidence="3 4" key="1">
    <citation type="submission" date="2019-09" db="EMBL/GenBank/DDBJ databases">
        <title>Segnochrobactrum spirostomi gen. nov., sp. nov., isolated from the ciliate Spirostomum cf. yagiui and description of a novel family, Segnochrobactraceae fam. nov. within the order Rhizobiales of the class Alphaproteobacteria.</title>
        <authorList>
            <person name="Akter S."/>
            <person name="Shazib S.U.A."/>
            <person name="Shin M.K."/>
        </authorList>
    </citation>
    <scope>NUCLEOTIDE SEQUENCE [LARGE SCALE GENOMIC DNA]</scope>
    <source>
        <strain evidence="3 4">Sp-1</strain>
    </source>
</reference>
<dbReference type="InterPro" id="IPR012340">
    <property type="entry name" value="NA-bd_OB-fold"/>
</dbReference>
<dbReference type="PROSITE" id="PS51857">
    <property type="entry name" value="CSD_2"/>
    <property type="match status" value="1"/>
</dbReference>
<dbReference type="Proteomes" id="UP000332515">
    <property type="component" value="Unassembled WGS sequence"/>
</dbReference>
<dbReference type="RefSeq" id="WP_153480029.1">
    <property type="nucleotide sequence ID" value="NZ_VWNA01000001.1"/>
</dbReference>
<dbReference type="InterPro" id="IPR003489">
    <property type="entry name" value="RHF/RaiA"/>
</dbReference>
<evidence type="ECO:0000256" key="1">
    <source>
        <dbReference type="SAM" id="MobiDB-lite"/>
    </source>
</evidence>
<dbReference type="InterPro" id="IPR036567">
    <property type="entry name" value="RHF-like"/>
</dbReference>
<dbReference type="InterPro" id="IPR002059">
    <property type="entry name" value="CSP_DNA-bd"/>
</dbReference>
<comment type="caution">
    <text evidence="3">The sequence shown here is derived from an EMBL/GenBank/DDBJ whole genome shotgun (WGS) entry which is preliminary data.</text>
</comment>
<evidence type="ECO:0000259" key="2">
    <source>
        <dbReference type="PROSITE" id="PS51857"/>
    </source>
</evidence>
<dbReference type="AlphaFoldDB" id="A0A6A7Y1I5"/>
<dbReference type="Gene3D" id="3.30.160.100">
    <property type="entry name" value="Ribosome hibernation promotion factor-like"/>
    <property type="match status" value="1"/>
</dbReference>
<keyword evidence="4" id="KW-1185">Reference proteome</keyword>
<proteinExistence type="predicted"/>
<evidence type="ECO:0000313" key="3">
    <source>
        <dbReference type="EMBL" id="MQT12803.1"/>
    </source>
</evidence>
<dbReference type="SUPFAM" id="SSF69754">
    <property type="entry name" value="Ribosome binding protein Y (YfiA homologue)"/>
    <property type="match status" value="1"/>
</dbReference>
<dbReference type="SUPFAM" id="SSF50249">
    <property type="entry name" value="Nucleic acid-binding proteins"/>
    <property type="match status" value="1"/>
</dbReference>
<gene>
    <name evidence="3" type="ORF">F0357_09090</name>
</gene>
<protein>
    <submittedName>
        <fullName evidence="3">HPF/RaiA family ribosome-associated protein</fullName>
    </submittedName>
</protein>
<feature type="domain" description="CSD" evidence="2">
    <location>
        <begin position="118"/>
        <end position="184"/>
    </location>
</feature>
<name>A0A6A7Y1I5_9HYPH</name>